<evidence type="ECO:0000313" key="2">
    <source>
        <dbReference type="Proteomes" id="UP000499080"/>
    </source>
</evidence>
<gene>
    <name evidence="1" type="ORF">AVEN_40660_1</name>
</gene>
<comment type="caution">
    <text evidence="1">The sequence shown here is derived from an EMBL/GenBank/DDBJ whole genome shotgun (WGS) entry which is preliminary data.</text>
</comment>
<sequence length="400" mass="46419">MDPAPVSQSGHSSTEDLYRFLRNFDNEIIRRIAIKGAKYKDIEPVIIDLVQSIERAHITLSNEAMNQEELAMFNSKLFKLCSTYRENNNFSSQTTRFLNHRIRLKKSLLSNANELDRISFIIATARLFGCSLNLGMHLGGNVMEYLSKISPFLEYPFRCLLVTAAYFGPMCLITSFTKYIHSKYIVHRSINIVEEGKKLSNRLGISLLEKDNMQAIVTELFLETINEEFITSVESRSKYMVDHEKVFAAVLVSNMKKNPLCIKDGKFLCKTYLFSRTNAAKVWYNRMLSCIHLVDQENDIRVLEEELLHLKMVYYTSSQPYGILILILKSLNLPRFVLYGLYSMCLLCDLRNYKHGSNCMFSDDLRMLALHSDEFPQRITAYRKLKGLRSFVFLNKELFK</sequence>
<dbReference type="OrthoDB" id="10467591at2759"/>
<protein>
    <submittedName>
        <fullName evidence="1">Uncharacterized protein</fullName>
    </submittedName>
</protein>
<dbReference type="EMBL" id="BGPR01001696">
    <property type="protein sequence ID" value="GBM59741.1"/>
    <property type="molecule type" value="Genomic_DNA"/>
</dbReference>
<proteinExistence type="predicted"/>
<evidence type="ECO:0000313" key="1">
    <source>
        <dbReference type="EMBL" id="GBM59741.1"/>
    </source>
</evidence>
<organism evidence="1 2">
    <name type="scientific">Araneus ventricosus</name>
    <name type="common">Orbweaver spider</name>
    <name type="synonym">Epeira ventricosa</name>
    <dbReference type="NCBI Taxonomy" id="182803"/>
    <lineage>
        <taxon>Eukaryota</taxon>
        <taxon>Metazoa</taxon>
        <taxon>Ecdysozoa</taxon>
        <taxon>Arthropoda</taxon>
        <taxon>Chelicerata</taxon>
        <taxon>Arachnida</taxon>
        <taxon>Araneae</taxon>
        <taxon>Araneomorphae</taxon>
        <taxon>Entelegynae</taxon>
        <taxon>Araneoidea</taxon>
        <taxon>Araneidae</taxon>
        <taxon>Araneus</taxon>
    </lineage>
</organism>
<name>A0A4Y2H3R3_ARAVE</name>
<dbReference type="AlphaFoldDB" id="A0A4Y2H3R3"/>
<accession>A0A4Y2H3R3</accession>
<keyword evidence="2" id="KW-1185">Reference proteome</keyword>
<dbReference type="Proteomes" id="UP000499080">
    <property type="component" value="Unassembled WGS sequence"/>
</dbReference>
<reference evidence="1 2" key="1">
    <citation type="journal article" date="2019" name="Sci. Rep.">
        <title>Orb-weaving spider Araneus ventricosus genome elucidates the spidroin gene catalogue.</title>
        <authorList>
            <person name="Kono N."/>
            <person name="Nakamura H."/>
            <person name="Ohtoshi R."/>
            <person name="Moran D.A.P."/>
            <person name="Shinohara A."/>
            <person name="Yoshida Y."/>
            <person name="Fujiwara M."/>
            <person name="Mori M."/>
            <person name="Tomita M."/>
            <person name="Arakawa K."/>
        </authorList>
    </citation>
    <scope>NUCLEOTIDE SEQUENCE [LARGE SCALE GENOMIC DNA]</scope>
</reference>